<organism evidence="4 5">
    <name type="scientific">Leucocoprinus leucothites</name>
    <dbReference type="NCBI Taxonomy" id="201217"/>
    <lineage>
        <taxon>Eukaryota</taxon>
        <taxon>Fungi</taxon>
        <taxon>Dikarya</taxon>
        <taxon>Basidiomycota</taxon>
        <taxon>Agaricomycotina</taxon>
        <taxon>Agaricomycetes</taxon>
        <taxon>Agaricomycetidae</taxon>
        <taxon>Agaricales</taxon>
        <taxon>Agaricineae</taxon>
        <taxon>Agaricaceae</taxon>
        <taxon>Leucocoprinus</taxon>
    </lineage>
</organism>
<dbReference type="PANTHER" id="PTHR24171">
    <property type="entry name" value="ANKYRIN REPEAT DOMAIN-CONTAINING PROTEIN 39-RELATED"/>
    <property type="match status" value="1"/>
</dbReference>
<protein>
    <submittedName>
        <fullName evidence="4">Uncharacterized protein</fullName>
    </submittedName>
</protein>
<evidence type="ECO:0000256" key="1">
    <source>
        <dbReference type="ARBA" id="ARBA00022737"/>
    </source>
</evidence>
<reference evidence="4 5" key="1">
    <citation type="journal article" date="2020" name="ISME J.">
        <title>Uncovering the hidden diversity of litter-decomposition mechanisms in mushroom-forming fungi.</title>
        <authorList>
            <person name="Floudas D."/>
            <person name="Bentzer J."/>
            <person name="Ahren D."/>
            <person name="Johansson T."/>
            <person name="Persson P."/>
            <person name="Tunlid A."/>
        </authorList>
    </citation>
    <scope>NUCLEOTIDE SEQUENCE [LARGE SCALE GENOMIC DNA]</scope>
    <source>
        <strain evidence="4 5">CBS 146.42</strain>
    </source>
</reference>
<dbReference type="SMART" id="SM00248">
    <property type="entry name" value="ANK"/>
    <property type="match status" value="1"/>
</dbReference>
<dbReference type="EMBL" id="JAACJO010000001">
    <property type="protein sequence ID" value="KAF5363879.1"/>
    <property type="molecule type" value="Genomic_DNA"/>
</dbReference>
<comment type="caution">
    <text evidence="4">The sequence shown here is derived from an EMBL/GenBank/DDBJ whole genome shotgun (WGS) entry which is preliminary data.</text>
</comment>
<sequence>MKSLDVRRVKSPILAHLTVMSTPDPCLPSNPDISGIGVQTVILSELGADLNTQDSNGWTALHFAAKNGHTEIVKVLAELKADPNLQTHLYFSPLYAENNHTKAARDER</sequence>
<dbReference type="Pfam" id="PF13637">
    <property type="entry name" value="Ank_4"/>
    <property type="match status" value="1"/>
</dbReference>
<evidence type="ECO:0000313" key="4">
    <source>
        <dbReference type="EMBL" id="KAF5363879.1"/>
    </source>
</evidence>
<dbReference type="SUPFAM" id="SSF48403">
    <property type="entry name" value="Ankyrin repeat"/>
    <property type="match status" value="1"/>
</dbReference>
<dbReference type="PROSITE" id="PS50297">
    <property type="entry name" value="ANK_REP_REGION"/>
    <property type="match status" value="1"/>
</dbReference>
<gene>
    <name evidence="4" type="ORF">D9756_000064</name>
</gene>
<evidence type="ECO:0000256" key="2">
    <source>
        <dbReference type="ARBA" id="ARBA00023043"/>
    </source>
</evidence>
<dbReference type="Proteomes" id="UP000559027">
    <property type="component" value="Unassembled WGS sequence"/>
</dbReference>
<evidence type="ECO:0000313" key="5">
    <source>
        <dbReference type="Proteomes" id="UP000559027"/>
    </source>
</evidence>
<dbReference type="GO" id="GO:0085020">
    <property type="term" value="P:protein K6-linked ubiquitination"/>
    <property type="evidence" value="ECO:0007669"/>
    <property type="project" value="TreeGrafter"/>
</dbReference>
<dbReference type="Gene3D" id="1.25.40.20">
    <property type="entry name" value="Ankyrin repeat-containing domain"/>
    <property type="match status" value="1"/>
</dbReference>
<dbReference type="InterPro" id="IPR036770">
    <property type="entry name" value="Ankyrin_rpt-contain_sf"/>
</dbReference>
<name>A0A8H5LNS8_9AGAR</name>
<keyword evidence="5" id="KW-1185">Reference proteome</keyword>
<keyword evidence="2 3" id="KW-0040">ANK repeat</keyword>
<dbReference type="PROSITE" id="PS50088">
    <property type="entry name" value="ANK_REPEAT"/>
    <property type="match status" value="1"/>
</dbReference>
<accession>A0A8H5LNS8</accession>
<dbReference type="OrthoDB" id="194358at2759"/>
<dbReference type="InterPro" id="IPR002110">
    <property type="entry name" value="Ankyrin_rpt"/>
</dbReference>
<keyword evidence="1" id="KW-0677">Repeat</keyword>
<evidence type="ECO:0000256" key="3">
    <source>
        <dbReference type="PROSITE-ProRule" id="PRU00023"/>
    </source>
</evidence>
<dbReference type="GO" id="GO:0004842">
    <property type="term" value="F:ubiquitin-protein transferase activity"/>
    <property type="evidence" value="ECO:0007669"/>
    <property type="project" value="TreeGrafter"/>
</dbReference>
<dbReference type="PANTHER" id="PTHR24171:SF8">
    <property type="entry name" value="BRCA1-ASSOCIATED RING DOMAIN PROTEIN 1"/>
    <property type="match status" value="1"/>
</dbReference>
<feature type="repeat" description="ANK" evidence="3">
    <location>
        <begin position="56"/>
        <end position="88"/>
    </location>
</feature>
<dbReference type="AlphaFoldDB" id="A0A8H5LNS8"/>
<proteinExistence type="predicted"/>